<reference evidence="6 7" key="1">
    <citation type="submission" date="2018-08" db="EMBL/GenBank/DDBJ databases">
        <title>Comamonas testosteroni strain SWCO2.</title>
        <authorList>
            <person name="Jiang N."/>
            <person name="Zhang X.Z."/>
        </authorList>
    </citation>
    <scope>NUCLEOTIDE SEQUENCE [LARGE SCALE GENOMIC DNA]</scope>
    <source>
        <strain evidence="6 7">SWCO2</strain>
    </source>
</reference>
<dbReference type="EC" id="1.5.1.38" evidence="6"/>
<dbReference type="SUPFAM" id="SSF52218">
    <property type="entry name" value="Flavoproteins"/>
    <property type="match status" value="1"/>
</dbReference>
<evidence type="ECO:0000256" key="4">
    <source>
        <dbReference type="ARBA" id="ARBA00023002"/>
    </source>
</evidence>
<keyword evidence="4 6" id="KW-0560">Oxidoreductase</keyword>
<dbReference type="InterPro" id="IPR005025">
    <property type="entry name" value="FMN_Rdtase-like_dom"/>
</dbReference>
<dbReference type="InterPro" id="IPR029039">
    <property type="entry name" value="Flavoprotein-like_sf"/>
</dbReference>
<evidence type="ECO:0000256" key="1">
    <source>
        <dbReference type="ARBA" id="ARBA00005990"/>
    </source>
</evidence>
<dbReference type="NCBIfam" id="TIGR03567">
    <property type="entry name" value="FMN_reduc_SsuE"/>
    <property type="match status" value="1"/>
</dbReference>
<name>A0A373FKR7_COMTE</name>
<keyword evidence="7" id="KW-1185">Reference proteome</keyword>
<protein>
    <submittedName>
        <fullName evidence="6">FMN reductase (NADPH)</fullName>
        <ecNumber evidence="6">1.5.1.38</ecNumber>
    </submittedName>
</protein>
<dbReference type="Proteomes" id="UP000261948">
    <property type="component" value="Unassembled WGS sequence"/>
</dbReference>
<dbReference type="InterPro" id="IPR020048">
    <property type="entry name" value="NADPH-dep_FMN_reduc_SsuE"/>
</dbReference>
<dbReference type="InterPro" id="IPR051814">
    <property type="entry name" value="NAD(P)H-dep_FMN_reductase"/>
</dbReference>
<dbReference type="PANTHER" id="PTHR43408">
    <property type="entry name" value="FMN REDUCTASE (NADPH)"/>
    <property type="match status" value="1"/>
</dbReference>
<evidence type="ECO:0000256" key="2">
    <source>
        <dbReference type="ARBA" id="ARBA00022630"/>
    </source>
</evidence>
<dbReference type="GO" id="GO:0052873">
    <property type="term" value="F:FMN reductase (NADPH) activity"/>
    <property type="evidence" value="ECO:0007669"/>
    <property type="project" value="UniProtKB-EC"/>
</dbReference>
<evidence type="ECO:0000313" key="6">
    <source>
        <dbReference type="EMBL" id="RGE44092.1"/>
    </source>
</evidence>
<evidence type="ECO:0000313" key="7">
    <source>
        <dbReference type="Proteomes" id="UP000261948"/>
    </source>
</evidence>
<dbReference type="PANTHER" id="PTHR43408:SF1">
    <property type="entry name" value="FMN REDUCTASE (NADPH)"/>
    <property type="match status" value="1"/>
</dbReference>
<proteinExistence type="inferred from homology"/>
<keyword evidence="2" id="KW-0285">Flavoprotein</keyword>
<organism evidence="6 7">
    <name type="scientific">Comamonas testosteroni</name>
    <name type="common">Pseudomonas testosteroni</name>
    <dbReference type="NCBI Taxonomy" id="285"/>
    <lineage>
        <taxon>Bacteria</taxon>
        <taxon>Pseudomonadati</taxon>
        <taxon>Pseudomonadota</taxon>
        <taxon>Betaproteobacteria</taxon>
        <taxon>Burkholderiales</taxon>
        <taxon>Comamonadaceae</taxon>
        <taxon>Comamonas</taxon>
    </lineage>
</organism>
<dbReference type="AlphaFoldDB" id="A0A373FKR7"/>
<dbReference type="EMBL" id="QURR01000016">
    <property type="protein sequence ID" value="RGE44092.1"/>
    <property type="molecule type" value="Genomic_DNA"/>
</dbReference>
<feature type="domain" description="NADPH-dependent FMN reductase-like" evidence="5">
    <location>
        <begin position="1"/>
        <end position="144"/>
    </location>
</feature>
<dbReference type="Pfam" id="PF03358">
    <property type="entry name" value="FMN_red"/>
    <property type="match status" value="1"/>
</dbReference>
<dbReference type="OrthoDB" id="1643408at2"/>
<dbReference type="Gene3D" id="3.40.50.360">
    <property type="match status" value="1"/>
</dbReference>
<evidence type="ECO:0000259" key="5">
    <source>
        <dbReference type="Pfam" id="PF03358"/>
    </source>
</evidence>
<comment type="caution">
    <text evidence="6">The sequence shown here is derived from an EMBL/GenBank/DDBJ whole genome shotgun (WGS) entry which is preliminary data.</text>
</comment>
<evidence type="ECO:0000256" key="3">
    <source>
        <dbReference type="ARBA" id="ARBA00022643"/>
    </source>
</evidence>
<sequence length="201" mass="21309">MSILLIAGSPSQPSRSSALLNAVATRLQALGQTTEPVLQLNQLDPEALLHAQFDAAEIREVTARVARADAVVVATPVYKAAYSGLLKVFLDVLPQTALKGKLVLPLATGGSPHHMLALDYALRPVLQSLGARHILPGIYATDQGVPLLPEGGYGIAPDIAERVEDAAQLLATDLRRIGLEQSLQAATEFEDVAFTDVRCSV</sequence>
<comment type="similarity">
    <text evidence="1">Belongs to the SsuE family.</text>
</comment>
<accession>A0A373FKR7</accession>
<dbReference type="GO" id="GO:0046306">
    <property type="term" value="P:alkanesulfonate catabolic process"/>
    <property type="evidence" value="ECO:0007669"/>
    <property type="project" value="InterPro"/>
</dbReference>
<keyword evidence="3" id="KW-0288">FMN</keyword>
<gene>
    <name evidence="6" type="primary">ssuE</name>
    <name evidence="6" type="ORF">DZC30_13685</name>
</gene>